<dbReference type="OrthoDB" id="72053at2759"/>
<dbReference type="PANTHER" id="PTHR45672:SF3">
    <property type="entry name" value="THIOREDOXIN DOMAIN-CONTAINING PROTEIN 5"/>
    <property type="match status" value="1"/>
</dbReference>
<keyword evidence="5" id="KW-1185">Reference proteome</keyword>
<reference evidence="4" key="1">
    <citation type="journal article" date="2021" name="Sci. Rep.">
        <title>Diploid genomic architecture of Nitzschia inconspicua, an elite biomass production diatom.</title>
        <authorList>
            <person name="Oliver A."/>
            <person name="Podell S."/>
            <person name="Pinowska A."/>
            <person name="Traller J.C."/>
            <person name="Smith S.R."/>
            <person name="McClure R."/>
            <person name="Beliaev A."/>
            <person name="Bohutskyi P."/>
            <person name="Hill E.A."/>
            <person name="Rabines A."/>
            <person name="Zheng H."/>
            <person name="Allen L.Z."/>
            <person name="Kuo A."/>
            <person name="Grigoriev I.V."/>
            <person name="Allen A.E."/>
            <person name="Hazlebeck D."/>
            <person name="Allen E.E."/>
        </authorList>
    </citation>
    <scope>NUCLEOTIDE SEQUENCE</scope>
    <source>
        <strain evidence="4">Hildebrandi</strain>
    </source>
</reference>
<dbReference type="GO" id="GO:0005783">
    <property type="term" value="C:endoplasmic reticulum"/>
    <property type="evidence" value="ECO:0007669"/>
    <property type="project" value="TreeGrafter"/>
</dbReference>
<comment type="caution">
    <text evidence="4">The sequence shown here is derived from an EMBL/GenBank/DDBJ whole genome shotgun (WGS) entry which is preliminary data.</text>
</comment>
<dbReference type="Proteomes" id="UP000693970">
    <property type="component" value="Unassembled WGS sequence"/>
</dbReference>
<evidence type="ECO:0000313" key="4">
    <source>
        <dbReference type="EMBL" id="KAG7361255.1"/>
    </source>
</evidence>
<dbReference type="Pfam" id="PF00085">
    <property type="entry name" value="Thioredoxin"/>
    <property type="match status" value="1"/>
</dbReference>
<dbReference type="InterPro" id="IPR051063">
    <property type="entry name" value="PDI"/>
</dbReference>
<organism evidence="4 5">
    <name type="scientific">Nitzschia inconspicua</name>
    <dbReference type="NCBI Taxonomy" id="303405"/>
    <lineage>
        <taxon>Eukaryota</taxon>
        <taxon>Sar</taxon>
        <taxon>Stramenopiles</taxon>
        <taxon>Ochrophyta</taxon>
        <taxon>Bacillariophyta</taxon>
        <taxon>Bacillariophyceae</taxon>
        <taxon>Bacillariophycidae</taxon>
        <taxon>Bacillariales</taxon>
        <taxon>Bacillariaceae</taxon>
        <taxon>Nitzschia</taxon>
    </lineage>
</organism>
<feature type="domain" description="Thioredoxin" evidence="3">
    <location>
        <begin position="1"/>
        <end position="75"/>
    </location>
</feature>
<comment type="similarity">
    <text evidence="1">Belongs to the protein disulfide isomerase family.</text>
</comment>
<protein>
    <submittedName>
        <fullName evidence="4">Thioredoxin</fullName>
    </submittedName>
</protein>
<keyword evidence="2" id="KW-0732">Signal</keyword>
<sequence>MKPAWDQLGDEYAASSSVVIADVDCTASGEELCESFEIRGYPTIKYFLDGDSKGQDYQGGRDFDSLKTFVEENLEVKCDVRNPTECSEKEKSYIEKMKAKSKDDRVKQIIRLEGMAGESMKADLKTWLRQRLHILRSLDG</sequence>
<dbReference type="InterPro" id="IPR013766">
    <property type="entry name" value="Thioredoxin_domain"/>
</dbReference>
<gene>
    <name evidence="4" type="ORF">IV203_036355</name>
</gene>
<dbReference type="PANTHER" id="PTHR45672">
    <property type="entry name" value="PROTEIN DISULFIDE-ISOMERASE C17H9.14C-RELATED"/>
    <property type="match status" value="1"/>
</dbReference>
<dbReference type="PROSITE" id="PS51352">
    <property type="entry name" value="THIOREDOXIN_2"/>
    <property type="match status" value="1"/>
</dbReference>
<evidence type="ECO:0000259" key="3">
    <source>
        <dbReference type="PROSITE" id="PS51352"/>
    </source>
</evidence>
<evidence type="ECO:0000256" key="2">
    <source>
        <dbReference type="ARBA" id="ARBA00022729"/>
    </source>
</evidence>
<proteinExistence type="inferred from homology"/>
<accession>A0A9K3PVP6</accession>
<evidence type="ECO:0000313" key="5">
    <source>
        <dbReference type="Proteomes" id="UP000693970"/>
    </source>
</evidence>
<reference evidence="4" key="2">
    <citation type="submission" date="2021-04" db="EMBL/GenBank/DDBJ databases">
        <authorList>
            <person name="Podell S."/>
        </authorList>
    </citation>
    <scope>NUCLEOTIDE SEQUENCE</scope>
    <source>
        <strain evidence="4">Hildebrandi</strain>
    </source>
</reference>
<dbReference type="AlphaFoldDB" id="A0A9K3PVP6"/>
<dbReference type="GO" id="GO:0003756">
    <property type="term" value="F:protein disulfide isomerase activity"/>
    <property type="evidence" value="ECO:0007669"/>
    <property type="project" value="TreeGrafter"/>
</dbReference>
<name>A0A9K3PVP6_9STRA</name>
<dbReference type="GO" id="GO:0006457">
    <property type="term" value="P:protein folding"/>
    <property type="evidence" value="ECO:0007669"/>
    <property type="project" value="TreeGrafter"/>
</dbReference>
<evidence type="ECO:0000256" key="1">
    <source>
        <dbReference type="ARBA" id="ARBA00006347"/>
    </source>
</evidence>
<dbReference type="EMBL" id="JAGRRH010000013">
    <property type="protein sequence ID" value="KAG7361255.1"/>
    <property type="molecule type" value="Genomic_DNA"/>
</dbReference>